<evidence type="ECO:0000256" key="2">
    <source>
        <dbReference type="SAM" id="Coils"/>
    </source>
</evidence>
<dbReference type="InterPro" id="IPR009061">
    <property type="entry name" value="DNA-bd_dom_put_sf"/>
</dbReference>
<dbReference type="Proteomes" id="UP000078476">
    <property type="component" value="Unassembled WGS sequence"/>
</dbReference>
<keyword evidence="1" id="KW-0238">DNA-binding</keyword>
<dbReference type="PANTHER" id="PTHR30204:SF92">
    <property type="entry name" value="HTH-TYPE TRANSCRIPTIONAL REGULATOR ZNTR"/>
    <property type="match status" value="1"/>
</dbReference>
<dbReference type="Pfam" id="PF13411">
    <property type="entry name" value="MerR_1"/>
    <property type="match status" value="1"/>
</dbReference>
<dbReference type="GO" id="GO:0046872">
    <property type="term" value="F:metal ion binding"/>
    <property type="evidence" value="ECO:0007669"/>
    <property type="project" value="InterPro"/>
</dbReference>
<feature type="coiled-coil region" evidence="2">
    <location>
        <begin position="88"/>
        <end position="122"/>
    </location>
</feature>
<dbReference type="SMART" id="SM00422">
    <property type="entry name" value="HTH_MERR"/>
    <property type="match status" value="1"/>
</dbReference>
<dbReference type="GO" id="GO:0045893">
    <property type="term" value="P:positive regulation of DNA-templated transcription"/>
    <property type="evidence" value="ECO:0007669"/>
    <property type="project" value="InterPro"/>
</dbReference>
<dbReference type="Gene3D" id="1.10.1660.10">
    <property type="match status" value="1"/>
</dbReference>
<evidence type="ECO:0000313" key="5">
    <source>
        <dbReference type="Proteomes" id="UP000078476"/>
    </source>
</evidence>
<dbReference type="RefSeq" id="WP_066985260.1">
    <property type="nucleotide sequence ID" value="NZ_LUUI01000127.1"/>
</dbReference>
<accession>A0A177N403</accession>
<gene>
    <name evidence="4" type="ORF">A1359_13730</name>
</gene>
<protein>
    <submittedName>
        <fullName evidence="4">Cd(II)/Pb(II)-responsive transcriptional regulator</fullName>
    </submittedName>
</protein>
<reference evidence="4 5" key="1">
    <citation type="submission" date="2016-03" db="EMBL/GenBank/DDBJ databases">
        <authorList>
            <person name="Ploux O."/>
        </authorList>
    </citation>
    <scope>NUCLEOTIDE SEQUENCE [LARGE SCALE GENOMIC DNA]</scope>
    <source>
        <strain evidence="4 5">R-45370</strain>
    </source>
</reference>
<evidence type="ECO:0000256" key="1">
    <source>
        <dbReference type="ARBA" id="ARBA00023125"/>
    </source>
</evidence>
<sequence length="141" mass="16633">MCNRLKIGELASMTGCRVVTIRYYEREGLLQKPARSDGNYRLYTHEHIERLHFIRHCRSMEMTLEDIRLLLKFRDTPDEDCSAVDALLDQHIRDVADRIAQLKSLERQLRALRGQCRSARTAKDCRILKSLYLEPDEQSQR</sequence>
<evidence type="ECO:0000313" key="4">
    <source>
        <dbReference type="EMBL" id="OAI12737.1"/>
    </source>
</evidence>
<dbReference type="GO" id="GO:0003677">
    <property type="term" value="F:DNA binding"/>
    <property type="evidence" value="ECO:0007669"/>
    <property type="project" value="UniProtKB-KW"/>
</dbReference>
<dbReference type="InterPro" id="IPR047057">
    <property type="entry name" value="MerR_fam"/>
</dbReference>
<keyword evidence="5" id="KW-1185">Reference proteome</keyword>
<name>A0A177N403_9GAMM</name>
<dbReference type="EMBL" id="LUUI01000127">
    <property type="protein sequence ID" value="OAI12737.1"/>
    <property type="molecule type" value="Genomic_DNA"/>
</dbReference>
<feature type="domain" description="HTH merR-type" evidence="3">
    <location>
        <begin position="4"/>
        <end position="73"/>
    </location>
</feature>
<dbReference type="InterPro" id="IPR011791">
    <property type="entry name" value="CadR-PbrR"/>
</dbReference>
<dbReference type="CDD" id="cd04784">
    <property type="entry name" value="HTH_CadR-PbrR"/>
    <property type="match status" value="1"/>
</dbReference>
<dbReference type="InterPro" id="IPR000551">
    <property type="entry name" value="MerR-type_HTH_dom"/>
</dbReference>
<dbReference type="STRING" id="980561.A1359_13730"/>
<dbReference type="AlphaFoldDB" id="A0A177N403"/>
<organism evidence="4 5">
    <name type="scientific">Methylomonas lenta</name>
    <dbReference type="NCBI Taxonomy" id="980561"/>
    <lineage>
        <taxon>Bacteria</taxon>
        <taxon>Pseudomonadati</taxon>
        <taxon>Pseudomonadota</taxon>
        <taxon>Gammaproteobacteria</taxon>
        <taxon>Methylococcales</taxon>
        <taxon>Methylococcaceae</taxon>
        <taxon>Methylomonas</taxon>
    </lineage>
</organism>
<proteinExistence type="predicted"/>
<dbReference type="PROSITE" id="PS50937">
    <property type="entry name" value="HTH_MERR_2"/>
    <property type="match status" value="1"/>
</dbReference>
<dbReference type="GO" id="GO:0003700">
    <property type="term" value="F:DNA-binding transcription factor activity"/>
    <property type="evidence" value="ECO:0007669"/>
    <property type="project" value="InterPro"/>
</dbReference>
<dbReference type="NCBIfam" id="TIGR02047">
    <property type="entry name" value="CadR-PbrR"/>
    <property type="match status" value="1"/>
</dbReference>
<dbReference type="PRINTS" id="PR00040">
    <property type="entry name" value="HTHMERR"/>
</dbReference>
<comment type="caution">
    <text evidence="4">The sequence shown here is derived from an EMBL/GenBank/DDBJ whole genome shotgun (WGS) entry which is preliminary data.</text>
</comment>
<evidence type="ECO:0000259" key="3">
    <source>
        <dbReference type="PROSITE" id="PS50937"/>
    </source>
</evidence>
<dbReference type="SUPFAM" id="SSF46955">
    <property type="entry name" value="Putative DNA-binding domain"/>
    <property type="match status" value="1"/>
</dbReference>
<dbReference type="PANTHER" id="PTHR30204">
    <property type="entry name" value="REDOX-CYCLING DRUG-SENSING TRANSCRIPTIONAL ACTIVATOR SOXR"/>
    <property type="match status" value="1"/>
</dbReference>
<keyword evidence="2" id="KW-0175">Coiled coil</keyword>